<dbReference type="AlphaFoldDB" id="A0A8J5CZU5"/>
<proteinExistence type="predicted"/>
<gene>
    <name evidence="1" type="ORF">GWK47_040566</name>
</gene>
<evidence type="ECO:0000313" key="1">
    <source>
        <dbReference type="EMBL" id="KAG0724442.1"/>
    </source>
</evidence>
<dbReference type="Proteomes" id="UP000770661">
    <property type="component" value="Unassembled WGS sequence"/>
</dbReference>
<comment type="caution">
    <text evidence="1">The sequence shown here is derived from an EMBL/GenBank/DDBJ whole genome shotgun (WGS) entry which is preliminary data.</text>
</comment>
<reference evidence="1" key="1">
    <citation type="submission" date="2020-07" db="EMBL/GenBank/DDBJ databases">
        <title>The High-quality genome of the commercially important snow crab, Chionoecetes opilio.</title>
        <authorList>
            <person name="Jeong J.-H."/>
            <person name="Ryu S."/>
        </authorList>
    </citation>
    <scope>NUCLEOTIDE SEQUENCE</scope>
    <source>
        <strain evidence="1">MADBK_172401_WGS</strain>
        <tissue evidence="1">Digestive gland</tissue>
    </source>
</reference>
<sequence length="172" mass="19130">MLLCSGPKSLRRDGLIRQQGERCGVVKQCVMRYGGGRSGSMEVLPVWWFRPRCLCVPGNERGKEASAPASSLAVSERWQLPQCCCGEPWTGVMSQCHMLVDTAFRVFAKHAPRLVLQGVKKVSLDMTYLSGEGGRVQGNRHCTPPAQCGASYHRPCECDCSEASWFEYYRHG</sequence>
<keyword evidence="2" id="KW-1185">Reference proteome</keyword>
<evidence type="ECO:0000313" key="2">
    <source>
        <dbReference type="Proteomes" id="UP000770661"/>
    </source>
</evidence>
<protein>
    <submittedName>
        <fullName evidence="1">Uncharacterized protein</fullName>
    </submittedName>
</protein>
<dbReference type="EMBL" id="JACEEZ010006917">
    <property type="protein sequence ID" value="KAG0724442.1"/>
    <property type="molecule type" value="Genomic_DNA"/>
</dbReference>
<name>A0A8J5CZU5_CHIOP</name>
<organism evidence="1 2">
    <name type="scientific">Chionoecetes opilio</name>
    <name type="common">Atlantic snow crab</name>
    <name type="synonym">Cancer opilio</name>
    <dbReference type="NCBI Taxonomy" id="41210"/>
    <lineage>
        <taxon>Eukaryota</taxon>
        <taxon>Metazoa</taxon>
        <taxon>Ecdysozoa</taxon>
        <taxon>Arthropoda</taxon>
        <taxon>Crustacea</taxon>
        <taxon>Multicrustacea</taxon>
        <taxon>Malacostraca</taxon>
        <taxon>Eumalacostraca</taxon>
        <taxon>Eucarida</taxon>
        <taxon>Decapoda</taxon>
        <taxon>Pleocyemata</taxon>
        <taxon>Brachyura</taxon>
        <taxon>Eubrachyura</taxon>
        <taxon>Majoidea</taxon>
        <taxon>Majidae</taxon>
        <taxon>Chionoecetes</taxon>
    </lineage>
</organism>
<accession>A0A8J5CZU5</accession>